<dbReference type="AlphaFoldDB" id="A0A2G0V713"/>
<dbReference type="NCBIfam" id="NF004349">
    <property type="entry name" value="PRK05729.1"/>
    <property type="match status" value="1"/>
</dbReference>
<dbReference type="InterPro" id="IPR033705">
    <property type="entry name" value="Anticodon_Ia_Val"/>
</dbReference>
<keyword evidence="6 11" id="KW-0648">Protein biosynthesis</keyword>
<comment type="caution">
    <text evidence="14">The sequence shown here is derived from an EMBL/GenBank/DDBJ whole genome shotgun (WGS) entry which is preliminary data.</text>
</comment>
<dbReference type="PANTHER" id="PTHR11946:SF93">
    <property type="entry name" value="VALINE--TRNA LIGASE, CHLOROPLASTIC_MITOCHONDRIAL 2"/>
    <property type="match status" value="1"/>
</dbReference>
<dbReference type="Proteomes" id="UP000222818">
    <property type="component" value="Unassembled WGS sequence"/>
</dbReference>
<evidence type="ECO:0000259" key="12">
    <source>
        <dbReference type="Pfam" id="PF00133"/>
    </source>
</evidence>
<dbReference type="PRINTS" id="PR00986">
    <property type="entry name" value="TRNASYNTHVAL"/>
</dbReference>
<dbReference type="CDD" id="cd07962">
    <property type="entry name" value="Anticodon_Ia_Val"/>
    <property type="match status" value="1"/>
</dbReference>
<evidence type="ECO:0000259" key="13">
    <source>
        <dbReference type="Pfam" id="PF08264"/>
    </source>
</evidence>
<evidence type="ECO:0000256" key="4">
    <source>
        <dbReference type="ARBA" id="ARBA00022741"/>
    </source>
</evidence>
<gene>
    <name evidence="14" type="primary">valS</name>
    <name evidence="14" type="ORF">TPPER_00136</name>
</gene>
<dbReference type="OrthoDB" id="9810365at2"/>
<dbReference type="InterPro" id="IPR001412">
    <property type="entry name" value="aa-tRNA-synth_I_CS"/>
</dbReference>
<dbReference type="InterPro" id="IPR009008">
    <property type="entry name" value="Val/Leu/Ile-tRNA-synth_edit"/>
</dbReference>
<evidence type="ECO:0000256" key="9">
    <source>
        <dbReference type="ARBA" id="ARBA00047552"/>
    </source>
</evidence>
<keyword evidence="15" id="KW-1185">Reference proteome</keyword>
<proteinExistence type="inferred from homology"/>
<evidence type="ECO:0000256" key="8">
    <source>
        <dbReference type="ARBA" id="ARBA00023146"/>
    </source>
</evidence>
<keyword evidence="2" id="KW-0963">Cytoplasm</keyword>
<comment type="similarity">
    <text evidence="11">Belongs to the class-I aminoacyl-tRNA synthetase family.</text>
</comment>
<protein>
    <recommendedName>
        <fullName evidence="1 10">Valine--tRNA ligase</fullName>
        <ecNumber evidence="1 10">6.1.1.9</ecNumber>
    </recommendedName>
</protein>
<dbReference type="EMBL" id="MKGN01000014">
    <property type="protein sequence ID" value="PHN16261.1"/>
    <property type="molecule type" value="Genomic_DNA"/>
</dbReference>
<dbReference type="Pfam" id="PF08264">
    <property type="entry name" value="Anticodon_1"/>
    <property type="match status" value="1"/>
</dbReference>
<evidence type="ECO:0000313" key="14">
    <source>
        <dbReference type="EMBL" id="PHN16261.1"/>
    </source>
</evidence>
<organism evidence="14 15">
    <name type="scientific">Candidatus Tremblayella phenacoccinincola</name>
    <dbReference type="NCBI Taxonomy" id="1010676"/>
    <lineage>
        <taxon>Bacteria</taxon>
        <taxon>Pseudomonadati</taxon>
        <taxon>Pseudomonadota</taxon>
        <taxon>Betaproteobacteria</taxon>
        <taxon>Candidatus Tremblayella</taxon>
    </lineage>
</organism>
<dbReference type="InterPro" id="IPR014729">
    <property type="entry name" value="Rossmann-like_a/b/a_fold"/>
</dbReference>
<comment type="catalytic activity">
    <reaction evidence="9">
        <text>tRNA(Val) + L-valine + ATP = L-valyl-tRNA(Val) + AMP + diphosphate</text>
        <dbReference type="Rhea" id="RHEA:10704"/>
        <dbReference type="Rhea" id="RHEA-COMP:9672"/>
        <dbReference type="Rhea" id="RHEA-COMP:9708"/>
        <dbReference type="ChEBI" id="CHEBI:30616"/>
        <dbReference type="ChEBI" id="CHEBI:33019"/>
        <dbReference type="ChEBI" id="CHEBI:57762"/>
        <dbReference type="ChEBI" id="CHEBI:78442"/>
        <dbReference type="ChEBI" id="CHEBI:78537"/>
        <dbReference type="ChEBI" id="CHEBI:456215"/>
        <dbReference type="EC" id="6.1.1.9"/>
    </reaction>
</comment>
<dbReference type="Gene3D" id="1.10.730.10">
    <property type="entry name" value="Isoleucyl-tRNA Synthetase, Domain 1"/>
    <property type="match status" value="1"/>
</dbReference>
<dbReference type="InterPro" id="IPR002300">
    <property type="entry name" value="aa-tRNA-synth_Ia"/>
</dbReference>
<dbReference type="GO" id="GO:0005524">
    <property type="term" value="F:ATP binding"/>
    <property type="evidence" value="ECO:0007669"/>
    <property type="project" value="UniProtKB-KW"/>
</dbReference>
<keyword evidence="4 11" id="KW-0547">Nucleotide-binding</keyword>
<evidence type="ECO:0000256" key="3">
    <source>
        <dbReference type="ARBA" id="ARBA00022598"/>
    </source>
</evidence>
<keyword evidence="7" id="KW-0175">Coiled coil</keyword>
<keyword evidence="3 11" id="KW-0436">Ligase</keyword>
<dbReference type="Gene3D" id="3.90.740.10">
    <property type="entry name" value="Valyl/Leucyl/Isoleucyl-tRNA synthetase, editing domain"/>
    <property type="match status" value="1"/>
</dbReference>
<dbReference type="Pfam" id="PF00133">
    <property type="entry name" value="tRNA-synt_1"/>
    <property type="match status" value="1"/>
</dbReference>
<dbReference type="SUPFAM" id="SSF47323">
    <property type="entry name" value="Anticodon-binding domain of a subclass of class I aminoacyl-tRNA synthetases"/>
    <property type="match status" value="1"/>
</dbReference>
<dbReference type="PROSITE" id="PS00178">
    <property type="entry name" value="AA_TRNA_LIGASE_I"/>
    <property type="match status" value="1"/>
</dbReference>
<sequence length="882" mass="102808">MIKAYCPNPIEQLIAICWEEKGYFNASPIIYIAESKSCYSIVIPPPNVTGLLHLGHAFQQSIMDMLIRYQRMKGSYVLWQVGTDHAGIATQLLVERDIYSNYKSVTVYMRCCLIAESWKWVSKYISIIYSQMHRLGNSIDWSRTRFTMDSDFCFAVKEAFIKLYVNKLIYRDNYMVNWDPKLRSAISDLEVELRIVNSFMWYLRIPLDVGSVLDGLTYLVVANARPETIVGVACIYVNPTDSRYRSLTNKSVDLPLVNRSIPIISDSYIDMFKEAVCMSITTAHEFSGFRIGKRHYTYLICAFTKGCYLSIKDHLFSWYNKSIWFNSIYIPNVFHGLERFVTRELGLSELERLSLLDKKIAYGSLVPYGDRSSVIIEPMVTKQWYVRTTRLAIKAVGFVNKNLIKIVPKQYENMFYSWMSNIQDWCISRQLWWGHRIPVWYDIYGDAYIGHNEKEVRIIYRLKSNSFLKQESDVLDTWFSSALWTFSSLGWPNYTKEIKAFHPTSIIISGFDIIFFWIARMIMFTTYFVKDNRGNPQLPFKAVYITGLIKDEAGNKMSKSKGNTIDPIDLINGISLKELLIKRTNNMMVSKLYIDVTNATKKQLPFGVKAYGSDVLRITLVSLASNSRYICWSMDKLEDYRSFCNKLWNASRFVVVNVKDRYYEHLLMNHRLSLTDKWLLHILNEAVKSFRVYLDSYRFDIVVSTLWFFVWNELCSWYLEFSKIGLCSGNMMFKGTCFTLLVALELLLRLAHPIVPFITGLIWVNISSLLDKRAEDSIVIQAYPTYNNSLIAKRAYVYIEWVKKVVTIIRTIRKELPIVWFNKAVLLTRHISTDYYIVYKEAVSIYIYLANLDSSSIRSSIVKYIEPLAGSNITDGVWFMYI</sequence>
<evidence type="ECO:0000256" key="7">
    <source>
        <dbReference type="ARBA" id="ARBA00023054"/>
    </source>
</evidence>
<dbReference type="Gene3D" id="3.40.50.620">
    <property type="entry name" value="HUPs"/>
    <property type="match status" value="2"/>
</dbReference>
<dbReference type="InterPro" id="IPR013155">
    <property type="entry name" value="M/V/L/I-tRNA-synth_anticd-bd"/>
</dbReference>
<feature type="domain" description="Methionyl/Valyl/Leucyl/Isoleucyl-tRNA synthetase anticodon-binding" evidence="13">
    <location>
        <begin position="676"/>
        <end position="816"/>
    </location>
</feature>
<evidence type="ECO:0000256" key="5">
    <source>
        <dbReference type="ARBA" id="ARBA00022840"/>
    </source>
</evidence>
<dbReference type="InterPro" id="IPR002303">
    <property type="entry name" value="Valyl-tRNA_ligase"/>
</dbReference>
<accession>A0A2G0V713</accession>
<dbReference type="GO" id="GO:0006438">
    <property type="term" value="P:valyl-tRNA aminoacylation"/>
    <property type="evidence" value="ECO:0007669"/>
    <property type="project" value="UniProtKB-UniRule"/>
</dbReference>
<evidence type="ECO:0000313" key="15">
    <source>
        <dbReference type="Proteomes" id="UP000222818"/>
    </source>
</evidence>
<dbReference type="SUPFAM" id="SSF50677">
    <property type="entry name" value="ValRS/IleRS/LeuRS editing domain"/>
    <property type="match status" value="1"/>
</dbReference>
<evidence type="ECO:0000256" key="10">
    <source>
        <dbReference type="NCBIfam" id="TIGR00422"/>
    </source>
</evidence>
<dbReference type="EC" id="6.1.1.9" evidence="1 10"/>
<dbReference type="GO" id="GO:0004832">
    <property type="term" value="F:valine-tRNA ligase activity"/>
    <property type="evidence" value="ECO:0007669"/>
    <property type="project" value="UniProtKB-UniRule"/>
</dbReference>
<dbReference type="GO" id="GO:0005829">
    <property type="term" value="C:cytosol"/>
    <property type="evidence" value="ECO:0007669"/>
    <property type="project" value="TreeGrafter"/>
</dbReference>
<dbReference type="PANTHER" id="PTHR11946">
    <property type="entry name" value="VALYL-TRNA SYNTHETASES"/>
    <property type="match status" value="1"/>
</dbReference>
<name>A0A2G0V713_9PROT</name>
<feature type="domain" description="Aminoacyl-tRNA synthetase class Ia" evidence="12">
    <location>
        <begin position="17"/>
        <end position="630"/>
    </location>
</feature>
<dbReference type="InterPro" id="IPR009080">
    <property type="entry name" value="tRNAsynth_Ia_anticodon-bd"/>
</dbReference>
<dbReference type="SUPFAM" id="SSF52374">
    <property type="entry name" value="Nucleotidylyl transferase"/>
    <property type="match status" value="1"/>
</dbReference>
<dbReference type="NCBIfam" id="TIGR00422">
    <property type="entry name" value="valS"/>
    <property type="match status" value="1"/>
</dbReference>
<evidence type="ECO:0000256" key="1">
    <source>
        <dbReference type="ARBA" id="ARBA00013169"/>
    </source>
</evidence>
<keyword evidence="5 11" id="KW-0067">ATP-binding</keyword>
<dbReference type="RefSeq" id="WP_099336867.1">
    <property type="nucleotide sequence ID" value="NZ_MKGN01000014.1"/>
</dbReference>
<evidence type="ECO:0000256" key="6">
    <source>
        <dbReference type="ARBA" id="ARBA00022917"/>
    </source>
</evidence>
<dbReference type="GO" id="GO:0002161">
    <property type="term" value="F:aminoacyl-tRNA deacylase activity"/>
    <property type="evidence" value="ECO:0007669"/>
    <property type="project" value="InterPro"/>
</dbReference>
<evidence type="ECO:0000256" key="11">
    <source>
        <dbReference type="RuleBase" id="RU363035"/>
    </source>
</evidence>
<evidence type="ECO:0000256" key="2">
    <source>
        <dbReference type="ARBA" id="ARBA00022490"/>
    </source>
</evidence>
<keyword evidence="8 11" id="KW-0030">Aminoacyl-tRNA synthetase</keyword>
<reference evidence="14 15" key="1">
    <citation type="journal article" date="2017" name="ISME J.">
        <title>Tremblaya phenacola PPER: an evolutionary beta-gammaproteobacterium collage.</title>
        <authorList>
            <person name="Gil R."/>
            <person name="Vargas-Chavez C."/>
            <person name="Lopez-Madrigal S."/>
            <person name="Santos-Garcia D."/>
            <person name="Latorre A."/>
            <person name="Moya A."/>
        </authorList>
    </citation>
    <scope>NUCLEOTIDE SEQUENCE [LARGE SCALE GENOMIC DNA]</scope>
    <source>
        <strain evidence="14 15">PPER</strain>
    </source>
</reference>